<name>A0A919IUY8_9ACTN</name>
<keyword evidence="2" id="KW-1185">Reference proteome</keyword>
<accession>A0A919IUY8</accession>
<protein>
    <submittedName>
        <fullName evidence="1">Uncharacterized protein</fullName>
    </submittedName>
</protein>
<dbReference type="RefSeq" id="WP_203815306.1">
    <property type="nucleotide sequence ID" value="NZ_BAAABP010000014.1"/>
</dbReference>
<evidence type="ECO:0000313" key="2">
    <source>
        <dbReference type="Proteomes" id="UP000598174"/>
    </source>
</evidence>
<dbReference type="Proteomes" id="UP000598174">
    <property type="component" value="Unassembled WGS sequence"/>
</dbReference>
<organism evidence="1 2">
    <name type="scientific">Paractinoplanes ferrugineus</name>
    <dbReference type="NCBI Taxonomy" id="113564"/>
    <lineage>
        <taxon>Bacteria</taxon>
        <taxon>Bacillati</taxon>
        <taxon>Actinomycetota</taxon>
        <taxon>Actinomycetes</taxon>
        <taxon>Micromonosporales</taxon>
        <taxon>Micromonosporaceae</taxon>
        <taxon>Paractinoplanes</taxon>
    </lineage>
</organism>
<comment type="caution">
    <text evidence="1">The sequence shown here is derived from an EMBL/GenBank/DDBJ whole genome shotgun (WGS) entry which is preliminary data.</text>
</comment>
<dbReference type="AlphaFoldDB" id="A0A919IUY8"/>
<dbReference type="EMBL" id="BOMM01000002">
    <property type="protein sequence ID" value="GIE08669.1"/>
    <property type="molecule type" value="Genomic_DNA"/>
</dbReference>
<sequence length="205" mass="22711">MSSKLSLGWDPKSSVEATAEEVSAADRYSRRLFDVSGALTRVELYRRGELVEVDYYAEELGSILETHPRDYPGIDFAIAGSEPAPAGFHWELTARYAVDGVAQRFVAELVDRAEKLIMGLEYAASGELIATTKFWYEASGEAGLMFEYASDGQNVGVLDLGDGDTPRFADVLRALPDPEFYTDGRMFPTQLTGVSSRSVFDRFRH</sequence>
<evidence type="ECO:0000313" key="1">
    <source>
        <dbReference type="EMBL" id="GIE08669.1"/>
    </source>
</evidence>
<proteinExistence type="predicted"/>
<gene>
    <name evidence="1" type="ORF">Afe05nite_05090</name>
</gene>
<reference evidence="1" key="1">
    <citation type="submission" date="2021-01" db="EMBL/GenBank/DDBJ databases">
        <title>Whole genome shotgun sequence of Actinoplanes ferrugineus NBRC 15555.</title>
        <authorList>
            <person name="Komaki H."/>
            <person name="Tamura T."/>
        </authorList>
    </citation>
    <scope>NUCLEOTIDE SEQUENCE</scope>
    <source>
        <strain evidence="1">NBRC 15555</strain>
    </source>
</reference>